<name>A0A1L8TRA8_9ENTE</name>
<protein>
    <recommendedName>
        <fullName evidence="3">DUF2292 domain-containing protein</fullName>
    </recommendedName>
</protein>
<evidence type="ECO:0000313" key="1">
    <source>
        <dbReference type="EMBL" id="OJG46835.1"/>
    </source>
</evidence>
<keyword evidence="2" id="KW-1185">Reference proteome</keyword>
<evidence type="ECO:0000313" key="2">
    <source>
        <dbReference type="Proteomes" id="UP000182077"/>
    </source>
</evidence>
<dbReference type="Proteomes" id="UP000182077">
    <property type="component" value="Unassembled WGS sequence"/>
</dbReference>
<organism evidence="1 2">
    <name type="scientific">Enterococcus hermanniensis</name>
    <dbReference type="NCBI Taxonomy" id="249189"/>
    <lineage>
        <taxon>Bacteria</taxon>
        <taxon>Bacillati</taxon>
        <taxon>Bacillota</taxon>
        <taxon>Bacilli</taxon>
        <taxon>Lactobacillales</taxon>
        <taxon>Enterococcaceae</taxon>
        <taxon>Enterococcus</taxon>
    </lineage>
</organism>
<dbReference type="EMBL" id="JXKQ01000001">
    <property type="protein sequence ID" value="OJG46835.1"/>
    <property type="molecule type" value="Genomic_DNA"/>
</dbReference>
<gene>
    <name evidence="1" type="ORF">RV04_GL000082</name>
</gene>
<dbReference type="AlphaFoldDB" id="A0A1L8TRA8"/>
<proteinExistence type="predicted"/>
<accession>A0A1L8TRA8</accession>
<comment type="caution">
    <text evidence="1">The sequence shown here is derived from an EMBL/GenBank/DDBJ whole genome shotgun (WGS) entry which is preliminary data.</text>
</comment>
<reference evidence="1 2" key="1">
    <citation type="submission" date="2014-12" db="EMBL/GenBank/DDBJ databases">
        <title>Draft genome sequences of 29 type strains of Enterococci.</title>
        <authorList>
            <person name="Zhong Z."/>
            <person name="Sun Z."/>
            <person name="Liu W."/>
            <person name="Zhang W."/>
            <person name="Zhang H."/>
        </authorList>
    </citation>
    <scope>NUCLEOTIDE SEQUENCE [LARGE SCALE GENOMIC DNA]</scope>
    <source>
        <strain evidence="1 2">DSM 17122</strain>
    </source>
</reference>
<sequence length="46" mass="5328">MNTDKVYIDKPTKTVELTLPEYGEIILIVKDGQVVRYETKTTNKLE</sequence>
<evidence type="ECO:0008006" key="3">
    <source>
        <dbReference type="Google" id="ProtNLM"/>
    </source>
</evidence>
<dbReference type="RefSeq" id="WP_169818172.1">
    <property type="nucleotide sequence ID" value="NZ_JBHSHK010000005.1"/>
</dbReference>